<feature type="transmembrane region" description="Helical" evidence="1">
    <location>
        <begin position="6"/>
        <end position="26"/>
    </location>
</feature>
<dbReference type="Pfam" id="PF02698">
    <property type="entry name" value="DUF218"/>
    <property type="match status" value="1"/>
</dbReference>
<evidence type="ECO:0000256" key="1">
    <source>
        <dbReference type="SAM" id="Phobius"/>
    </source>
</evidence>
<dbReference type="InterPro" id="IPR014729">
    <property type="entry name" value="Rossmann-like_a/b/a_fold"/>
</dbReference>
<dbReference type="CDD" id="cd06259">
    <property type="entry name" value="YdcF-like"/>
    <property type="match status" value="1"/>
</dbReference>
<dbReference type="PANTHER" id="PTHR30336">
    <property type="entry name" value="INNER MEMBRANE PROTEIN, PROBABLE PERMEASE"/>
    <property type="match status" value="1"/>
</dbReference>
<organism evidence="3 4">
    <name type="scientific">Terriglobus roseus</name>
    <dbReference type="NCBI Taxonomy" id="392734"/>
    <lineage>
        <taxon>Bacteria</taxon>
        <taxon>Pseudomonadati</taxon>
        <taxon>Acidobacteriota</taxon>
        <taxon>Terriglobia</taxon>
        <taxon>Terriglobales</taxon>
        <taxon>Acidobacteriaceae</taxon>
        <taxon>Terriglobus</taxon>
    </lineage>
</organism>
<dbReference type="RefSeq" id="WP_074651823.1">
    <property type="nucleotide sequence ID" value="NZ_FNSD01000001.1"/>
</dbReference>
<dbReference type="AlphaFoldDB" id="A0A1H4IUC2"/>
<gene>
    <name evidence="3" type="ORF">SAMN05443244_0067</name>
</gene>
<dbReference type="InterPro" id="IPR051599">
    <property type="entry name" value="Cell_Envelope_Assoc"/>
</dbReference>
<name>A0A1H4IUC2_9BACT</name>
<proteinExistence type="predicted"/>
<evidence type="ECO:0000259" key="2">
    <source>
        <dbReference type="Pfam" id="PF02698"/>
    </source>
</evidence>
<dbReference type="InterPro" id="IPR003848">
    <property type="entry name" value="DUF218"/>
</dbReference>
<dbReference type="GO" id="GO:0005886">
    <property type="term" value="C:plasma membrane"/>
    <property type="evidence" value="ECO:0007669"/>
    <property type="project" value="TreeGrafter"/>
</dbReference>
<dbReference type="EMBL" id="FNSD01000001">
    <property type="protein sequence ID" value="SEB37435.1"/>
    <property type="molecule type" value="Genomic_DNA"/>
</dbReference>
<feature type="domain" description="DUF218" evidence="2">
    <location>
        <begin position="40"/>
        <end position="171"/>
    </location>
</feature>
<sequence>MRFVRVVLWALLAAAVCSTLFVFLAWRTIPSRNSAQDHFDTLMVLGTPAKADGTPSAELRERIDEGVREYKAGVAPHIIMTGGAAHNKFVEGQVMADYAAAEGVPRDAIIVEGQAQDTIQNIWYSHAIMEKNGWHSAEVISSPYHLPRTSLILEHYTGPLRFDWRTHPAHWPATYNAWDKLKRDYREAVTCFAVRRAGFQHSNYLPAS</sequence>
<keyword evidence="1" id="KW-1133">Transmembrane helix</keyword>
<evidence type="ECO:0000313" key="3">
    <source>
        <dbReference type="EMBL" id="SEB37435.1"/>
    </source>
</evidence>
<evidence type="ECO:0000313" key="4">
    <source>
        <dbReference type="Proteomes" id="UP000182409"/>
    </source>
</evidence>
<reference evidence="3 4" key="1">
    <citation type="submission" date="2016-10" db="EMBL/GenBank/DDBJ databases">
        <authorList>
            <person name="de Groot N.N."/>
        </authorList>
    </citation>
    <scope>NUCLEOTIDE SEQUENCE [LARGE SCALE GENOMIC DNA]</scope>
    <source>
        <strain evidence="3 4">AB35.6</strain>
    </source>
</reference>
<dbReference type="Proteomes" id="UP000182409">
    <property type="component" value="Unassembled WGS sequence"/>
</dbReference>
<keyword evidence="1" id="KW-0812">Transmembrane</keyword>
<accession>A0A1H4IUC2</accession>
<protein>
    <submittedName>
        <fullName evidence="3">Uncharacterized SAM-binding protein YcdF, DUF218 family</fullName>
    </submittedName>
</protein>
<dbReference type="Gene3D" id="3.40.50.620">
    <property type="entry name" value="HUPs"/>
    <property type="match status" value="1"/>
</dbReference>
<keyword evidence="1" id="KW-0472">Membrane</keyword>
<dbReference type="PANTHER" id="PTHR30336:SF20">
    <property type="entry name" value="DUF218 DOMAIN-CONTAINING PROTEIN"/>
    <property type="match status" value="1"/>
</dbReference>